<dbReference type="RefSeq" id="WP_092464075.1">
    <property type="nucleotide sequence ID" value="NZ_BJEE01000001.1"/>
</dbReference>
<protein>
    <recommendedName>
        <fullName evidence="4">DUF4352 domain-containing protein</fullName>
    </recommendedName>
</protein>
<evidence type="ECO:0000256" key="3">
    <source>
        <dbReference type="SAM" id="Phobius"/>
    </source>
</evidence>
<feature type="transmembrane region" description="Helical" evidence="3">
    <location>
        <begin position="58"/>
        <end position="76"/>
    </location>
</feature>
<dbReference type="EMBL" id="FMAO01000025">
    <property type="protein sequence ID" value="SCC14823.1"/>
    <property type="molecule type" value="Genomic_DNA"/>
</dbReference>
<dbReference type="AlphaFoldDB" id="A0A1C4C751"/>
<proteinExistence type="predicted"/>
<dbReference type="InterPro" id="IPR029051">
    <property type="entry name" value="DUF4352"/>
</dbReference>
<keyword evidence="3" id="KW-0812">Transmembrane</keyword>
<dbReference type="OrthoDB" id="9806150at2"/>
<dbReference type="Gene3D" id="2.60.40.1240">
    <property type="match status" value="1"/>
</dbReference>
<dbReference type="STRING" id="1505725.GA0061074_1254"/>
<dbReference type="InterPro" id="IPR029050">
    <property type="entry name" value="Immunoprotect_excell_Ig-like"/>
</dbReference>
<keyword evidence="3" id="KW-0472">Membrane</keyword>
<sequence>MEKQPEKKVLGIISIIIGVIALILSWVPIINNFAAVLAVIGLILGVIALLVNRKHKKLLAWLGTIFSIIAFAIVMGTQSMYSNAIDDAAGKNDTQTTNKPQSSSASSKANSSSEANKTFNVGDTVSQKNGMDVKVDSVEFKDGGEYDDLDAGKQFVVVHLTLVNNGNKTLDYNEFDYRLDDNGKQTDMDSIMMDDNGDNVYADMLESGSLRPNSSMSGTLIGQAVSSDKLQLVSNAYDNSNNWTINLN</sequence>
<evidence type="ECO:0000313" key="5">
    <source>
        <dbReference type="EMBL" id="SCC14823.1"/>
    </source>
</evidence>
<evidence type="ECO:0000259" key="4">
    <source>
        <dbReference type="Pfam" id="PF11611"/>
    </source>
</evidence>
<accession>A0A1C4C751</accession>
<evidence type="ECO:0000256" key="1">
    <source>
        <dbReference type="ARBA" id="ARBA00022729"/>
    </source>
</evidence>
<keyword evidence="3" id="KW-1133">Transmembrane helix</keyword>
<feature type="region of interest" description="Disordered" evidence="2">
    <location>
        <begin position="91"/>
        <end position="124"/>
    </location>
</feature>
<dbReference type="Proteomes" id="UP000199268">
    <property type="component" value="Unassembled WGS sequence"/>
</dbReference>
<evidence type="ECO:0000256" key="2">
    <source>
        <dbReference type="SAM" id="MobiDB-lite"/>
    </source>
</evidence>
<name>A0A1C4C751_9LACO</name>
<evidence type="ECO:0000313" key="6">
    <source>
        <dbReference type="Proteomes" id="UP000199268"/>
    </source>
</evidence>
<reference evidence="6" key="1">
    <citation type="submission" date="2016-08" db="EMBL/GenBank/DDBJ databases">
        <authorList>
            <person name="Varghese N."/>
            <person name="Submissions Spin"/>
        </authorList>
    </citation>
    <scope>NUCLEOTIDE SEQUENCE [LARGE SCALE GENOMIC DNA]</scope>
    <source>
        <strain evidence="6">R-53094</strain>
    </source>
</reference>
<organism evidence="5 6">
    <name type="scientific">Weissella bombi</name>
    <dbReference type="NCBI Taxonomy" id="1505725"/>
    <lineage>
        <taxon>Bacteria</taxon>
        <taxon>Bacillati</taxon>
        <taxon>Bacillota</taxon>
        <taxon>Bacilli</taxon>
        <taxon>Lactobacillales</taxon>
        <taxon>Lactobacillaceae</taxon>
        <taxon>Weissella</taxon>
    </lineage>
</organism>
<keyword evidence="6" id="KW-1185">Reference proteome</keyword>
<keyword evidence="1" id="KW-0732">Signal</keyword>
<dbReference type="Pfam" id="PF11611">
    <property type="entry name" value="DUF4352"/>
    <property type="match status" value="1"/>
</dbReference>
<feature type="domain" description="DUF4352" evidence="4">
    <location>
        <begin position="119"/>
        <end position="221"/>
    </location>
</feature>
<feature type="compositionally biased region" description="Low complexity" evidence="2">
    <location>
        <begin position="96"/>
        <end position="118"/>
    </location>
</feature>
<feature type="transmembrane region" description="Helical" evidence="3">
    <location>
        <begin position="9"/>
        <end position="27"/>
    </location>
</feature>
<gene>
    <name evidence="5" type="ORF">GA0061074_1254</name>
</gene>
<feature type="transmembrane region" description="Helical" evidence="3">
    <location>
        <begin position="33"/>
        <end position="51"/>
    </location>
</feature>